<keyword evidence="1 2" id="KW-0728">SH3 domain</keyword>
<sequence>MIAAVKYRNIGTEPLKKRLSRLNMHSVKKKSNRLKYRLSAHIGLVRVEKDPVFDHLAEDLDRCERRICKLLHAIQIYRQTIVLQSKKYVDTYTSNEKLSTNSDVINAEVRSYCKHLLNSSSSLAQYLDDTLCAEAKKFLRLPITKVIQKRYDKLIDYVSAKNEDKNPDEIRLRQCDYEALNNQLKAALPKTIESIKKRTLTSVEIIFLKDMEFFDSLSKLREGLSEEACRCLAVPFSTFVGSRDIRLHSFISINRAINAGKTNCMMKSLQRVNNSFKKQSVKEQSFLGIQNTPLVTRQSCPPPRPTLPKKIIEKMRECESSGKDLIDLDDNLLDLVTPLPPNYTSSTQPPNDANQNNKLLCDKSNVALQKSSSNFNNLLDTTFVAEMPLSTTADALLNDLFPTEKEKNQVLSALDAPLIPFRPYDQISDQQGLSNICYKSSSKPLQIQSSLESPNAHSTVIQDAENKPSLPATEVILRENKIPYYDVPVDNYGLPNGFECSRKVSSGDIFSSAKNGIAPVRSAPPPPSSTICFNKLAKPKDVLRYENCQYQAEFDFTGSADCHISLSAGEKVCVLKNYDDANNEEWWLVRKECGGVGYVPASYLRVI</sequence>
<dbReference type="SUPFAM" id="SSF50044">
    <property type="entry name" value="SH3-domain"/>
    <property type="match status" value="1"/>
</dbReference>
<reference evidence="5" key="1">
    <citation type="submission" date="2017-02" db="UniProtKB">
        <authorList>
            <consortium name="WormBaseParasite"/>
        </authorList>
    </citation>
    <scope>IDENTIFICATION</scope>
</reference>
<name>A0A0N5AUV9_9BILA</name>
<dbReference type="AlphaFoldDB" id="A0A0N5AUV9"/>
<dbReference type="Proteomes" id="UP000046393">
    <property type="component" value="Unplaced"/>
</dbReference>
<dbReference type="GO" id="GO:0005085">
    <property type="term" value="F:guanyl-nucleotide exchange factor activity"/>
    <property type="evidence" value="ECO:0007669"/>
    <property type="project" value="TreeGrafter"/>
</dbReference>
<evidence type="ECO:0000256" key="1">
    <source>
        <dbReference type="ARBA" id="ARBA00022443"/>
    </source>
</evidence>
<dbReference type="SUPFAM" id="SSF103657">
    <property type="entry name" value="BAR/IMD domain-like"/>
    <property type="match status" value="1"/>
</dbReference>
<dbReference type="Gene3D" id="1.20.1270.60">
    <property type="entry name" value="Arfaptin homology (AH) domain/BAR domain"/>
    <property type="match status" value="1"/>
</dbReference>
<dbReference type="STRING" id="451379.A0A0N5AUV9"/>
<dbReference type="PANTHER" id="PTHR22834">
    <property type="entry name" value="NUCLEAR FUSION PROTEIN FUS2"/>
    <property type="match status" value="1"/>
</dbReference>
<dbReference type="InterPro" id="IPR027267">
    <property type="entry name" value="AH/BAR_dom_sf"/>
</dbReference>
<evidence type="ECO:0000259" key="3">
    <source>
        <dbReference type="PROSITE" id="PS50002"/>
    </source>
</evidence>
<dbReference type="PANTHER" id="PTHR22834:SF20">
    <property type="entry name" value="SH3 DOMAIN-CONTAINING PROTEIN"/>
    <property type="match status" value="1"/>
</dbReference>
<protein>
    <submittedName>
        <fullName evidence="5">SH3 domain-containing protein</fullName>
    </submittedName>
</protein>
<organism evidence="4 5">
    <name type="scientific">Syphacia muris</name>
    <dbReference type="NCBI Taxonomy" id="451379"/>
    <lineage>
        <taxon>Eukaryota</taxon>
        <taxon>Metazoa</taxon>
        <taxon>Ecdysozoa</taxon>
        <taxon>Nematoda</taxon>
        <taxon>Chromadorea</taxon>
        <taxon>Rhabditida</taxon>
        <taxon>Spirurina</taxon>
        <taxon>Oxyuridomorpha</taxon>
        <taxon>Oxyuroidea</taxon>
        <taxon>Oxyuridae</taxon>
        <taxon>Syphacia</taxon>
    </lineage>
</organism>
<keyword evidence="4" id="KW-1185">Reference proteome</keyword>
<dbReference type="WBParaSite" id="SMUV_0000865601-mRNA-1">
    <property type="protein sequence ID" value="SMUV_0000865601-mRNA-1"/>
    <property type="gene ID" value="SMUV_0000865601"/>
</dbReference>
<dbReference type="InterPro" id="IPR051492">
    <property type="entry name" value="Dynamin-Rho_GEF"/>
</dbReference>
<dbReference type="PROSITE" id="PS50002">
    <property type="entry name" value="SH3"/>
    <property type="match status" value="1"/>
</dbReference>
<dbReference type="GO" id="GO:0005737">
    <property type="term" value="C:cytoplasm"/>
    <property type="evidence" value="ECO:0007669"/>
    <property type="project" value="TreeGrafter"/>
</dbReference>
<accession>A0A0N5AUV9</accession>
<evidence type="ECO:0000313" key="5">
    <source>
        <dbReference type="WBParaSite" id="SMUV_0000865601-mRNA-1"/>
    </source>
</evidence>
<evidence type="ECO:0000256" key="2">
    <source>
        <dbReference type="PROSITE-ProRule" id="PRU00192"/>
    </source>
</evidence>
<dbReference type="Gene3D" id="2.30.30.40">
    <property type="entry name" value="SH3 Domains"/>
    <property type="match status" value="1"/>
</dbReference>
<dbReference type="Pfam" id="PF07653">
    <property type="entry name" value="SH3_2"/>
    <property type="match status" value="1"/>
</dbReference>
<dbReference type="InterPro" id="IPR036028">
    <property type="entry name" value="SH3-like_dom_sf"/>
</dbReference>
<dbReference type="InterPro" id="IPR001452">
    <property type="entry name" value="SH3_domain"/>
</dbReference>
<feature type="domain" description="SH3" evidence="3">
    <location>
        <begin position="545"/>
        <end position="607"/>
    </location>
</feature>
<evidence type="ECO:0000313" key="4">
    <source>
        <dbReference type="Proteomes" id="UP000046393"/>
    </source>
</evidence>
<dbReference type="SMART" id="SM00326">
    <property type="entry name" value="SH3"/>
    <property type="match status" value="1"/>
</dbReference>
<proteinExistence type="predicted"/>